<comment type="caution">
    <text evidence="1">The sequence shown here is derived from an EMBL/GenBank/DDBJ whole genome shotgun (WGS) entry which is preliminary data.</text>
</comment>
<name>A0A225DE25_9BACT</name>
<gene>
    <name evidence="1" type="ORF">FRUB_05612</name>
</gene>
<keyword evidence="2" id="KW-1185">Reference proteome</keyword>
<evidence type="ECO:0000313" key="2">
    <source>
        <dbReference type="Proteomes" id="UP000214646"/>
    </source>
</evidence>
<sequence>MPKTVWLIWFITYQWARSSQLPKTIGRSLDWCPCPLSNSVHRDHVRQ</sequence>
<dbReference type="AlphaFoldDB" id="A0A225DE25"/>
<accession>A0A225DE25</accession>
<dbReference type="EMBL" id="NIDE01000009">
    <property type="protein sequence ID" value="OWK39722.1"/>
    <property type="molecule type" value="Genomic_DNA"/>
</dbReference>
<organism evidence="1 2">
    <name type="scientific">Fimbriiglobus ruber</name>
    <dbReference type="NCBI Taxonomy" id="1908690"/>
    <lineage>
        <taxon>Bacteria</taxon>
        <taxon>Pseudomonadati</taxon>
        <taxon>Planctomycetota</taxon>
        <taxon>Planctomycetia</taxon>
        <taxon>Gemmatales</taxon>
        <taxon>Gemmataceae</taxon>
        <taxon>Fimbriiglobus</taxon>
    </lineage>
</organism>
<protein>
    <submittedName>
        <fullName evidence="1">Uncharacterized protein</fullName>
    </submittedName>
</protein>
<proteinExistence type="predicted"/>
<evidence type="ECO:0000313" key="1">
    <source>
        <dbReference type="EMBL" id="OWK39722.1"/>
    </source>
</evidence>
<dbReference type="Proteomes" id="UP000214646">
    <property type="component" value="Unassembled WGS sequence"/>
</dbReference>
<reference evidence="2" key="1">
    <citation type="submission" date="2017-06" db="EMBL/GenBank/DDBJ databases">
        <title>Genome analysis of Fimbriiglobus ruber SP5, the first member of the order Planctomycetales with confirmed chitinolytic capability.</title>
        <authorList>
            <person name="Ravin N.V."/>
            <person name="Rakitin A.L."/>
            <person name="Ivanova A.A."/>
            <person name="Beletsky A.V."/>
            <person name="Kulichevskaya I.S."/>
            <person name="Mardanov A.V."/>
            <person name="Dedysh S.N."/>
        </authorList>
    </citation>
    <scope>NUCLEOTIDE SEQUENCE [LARGE SCALE GENOMIC DNA]</scope>
    <source>
        <strain evidence="2">SP5</strain>
    </source>
</reference>